<dbReference type="EMBL" id="JAKKPZ010000005">
    <property type="protein sequence ID" value="KAI1720978.1"/>
    <property type="molecule type" value="Genomic_DNA"/>
</dbReference>
<dbReference type="Proteomes" id="UP001201812">
    <property type="component" value="Unassembled WGS sequence"/>
</dbReference>
<gene>
    <name evidence="1" type="ORF">DdX_05229</name>
</gene>
<sequence>MAHRLIEWAEPGFKPLGPDTPKILSTFHKSLQKEEILDDDRRLLILEGKDRLFILHSHPVPSLNLQTLNGGLICEKEHGRRIE</sequence>
<accession>A0AAD4N7R0</accession>
<name>A0AAD4N7R0_9BILA</name>
<dbReference type="AlphaFoldDB" id="A0AAD4N7R0"/>
<evidence type="ECO:0000313" key="2">
    <source>
        <dbReference type="Proteomes" id="UP001201812"/>
    </source>
</evidence>
<reference evidence="1" key="1">
    <citation type="submission" date="2022-01" db="EMBL/GenBank/DDBJ databases">
        <title>Genome Sequence Resource for Two Populations of Ditylenchus destructor, the Migratory Endoparasitic Phytonematode.</title>
        <authorList>
            <person name="Zhang H."/>
            <person name="Lin R."/>
            <person name="Xie B."/>
        </authorList>
    </citation>
    <scope>NUCLEOTIDE SEQUENCE</scope>
    <source>
        <strain evidence="1">BazhouSP</strain>
    </source>
</reference>
<evidence type="ECO:0000313" key="1">
    <source>
        <dbReference type="EMBL" id="KAI1720978.1"/>
    </source>
</evidence>
<organism evidence="1 2">
    <name type="scientific">Ditylenchus destructor</name>
    <dbReference type="NCBI Taxonomy" id="166010"/>
    <lineage>
        <taxon>Eukaryota</taxon>
        <taxon>Metazoa</taxon>
        <taxon>Ecdysozoa</taxon>
        <taxon>Nematoda</taxon>
        <taxon>Chromadorea</taxon>
        <taxon>Rhabditida</taxon>
        <taxon>Tylenchina</taxon>
        <taxon>Tylenchomorpha</taxon>
        <taxon>Sphaerularioidea</taxon>
        <taxon>Anguinidae</taxon>
        <taxon>Anguininae</taxon>
        <taxon>Ditylenchus</taxon>
    </lineage>
</organism>
<protein>
    <submittedName>
        <fullName evidence="1">Uncharacterized protein</fullName>
    </submittedName>
</protein>
<comment type="caution">
    <text evidence="1">The sequence shown here is derived from an EMBL/GenBank/DDBJ whole genome shotgun (WGS) entry which is preliminary data.</text>
</comment>
<keyword evidence="2" id="KW-1185">Reference proteome</keyword>
<proteinExistence type="predicted"/>